<gene>
    <name evidence="8" type="ORF">CBYS24578_00015493</name>
</gene>
<evidence type="ECO:0000256" key="6">
    <source>
        <dbReference type="SAM" id="MobiDB-lite"/>
    </source>
</evidence>
<accession>A0A9N9U3L3</accession>
<sequence>MDSIPSTLIGQVPGSVVPHEANGNDRLSIASSPHHLLPEGAVHACLGLFFQRHFATDFCCFDIRVVFEGKCHQNESLAFAIVALCVRYLTLESVQDLFGQPDPKYVERHYLRAARERFKLVSDEPSIINVQTGLVLALAELLASNGLQYWMTTGIAIRMAQYMRLNKEYNEGVTVQMQEIRRRVFWSCWVFDRTSAYLLNKPRTLSLANVAIALPNTEAALVHHEVTKGWTLDDFHKMNARMSETGMTPYYLKAVSLWSDLADFSVCRRRLRDNLPPTEPRSAFYKLNGELSQWYNALEPTISWSVPNFEMQRHLGQGSLFLATHLLSRSAVCVGHQCYLPHLDNYTVLSGSIDAAGWSYLHREESLIEACISNALSVGEILTWAVAAQVFQDHNDHLQRLWAAKSILSIVRSLLWIRHATDPKVSETMQGLAVKYLDVISRLLSSWIGQWKVAKQWLSIVEALSALCNAAYLGDIDESLLAPQAPNESPDEDASKQFYPRPGNGQRSTINDPNLLSSLDLAGCDTTSKHRDLQSIWWQLTGGWPFRVSLEAYTDDDQTIDPSIFE</sequence>
<evidence type="ECO:0000313" key="9">
    <source>
        <dbReference type="Proteomes" id="UP000754883"/>
    </source>
</evidence>
<protein>
    <recommendedName>
        <fullName evidence="7">Xylanolytic transcriptional activator regulatory domain-containing protein</fullName>
    </recommendedName>
</protein>
<dbReference type="OrthoDB" id="10261408at2759"/>
<evidence type="ECO:0000256" key="2">
    <source>
        <dbReference type="ARBA" id="ARBA00022723"/>
    </source>
</evidence>
<dbReference type="AlphaFoldDB" id="A0A9N9U3L3"/>
<keyword evidence="9" id="KW-1185">Reference proteome</keyword>
<dbReference type="GO" id="GO:0008270">
    <property type="term" value="F:zinc ion binding"/>
    <property type="evidence" value="ECO:0007669"/>
    <property type="project" value="InterPro"/>
</dbReference>
<name>A0A9N9U3L3_9HYPO</name>
<dbReference type="GO" id="GO:0000981">
    <property type="term" value="F:DNA-binding transcription factor activity, RNA polymerase II-specific"/>
    <property type="evidence" value="ECO:0007669"/>
    <property type="project" value="InterPro"/>
</dbReference>
<dbReference type="SMART" id="SM00906">
    <property type="entry name" value="Fungal_trans"/>
    <property type="match status" value="1"/>
</dbReference>
<dbReference type="InterPro" id="IPR050815">
    <property type="entry name" value="TF_fung"/>
</dbReference>
<keyword evidence="3" id="KW-0805">Transcription regulation</keyword>
<dbReference type="CDD" id="cd12148">
    <property type="entry name" value="fungal_TF_MHR"/>
    <property type="match status" value="1"/>
</dbReference>
<proteinExistence type="predicted"/>
<keyword evidence="2" id="KW-0479">Metal-binding</keyword>
<dbReference type="EMBL" id="CABFNO020001255">
    <property type="protein sequence ID" value="CAG9975120.1"/>
    <property type="molecule type" value="Genomic_DNA"/>
</dbReference>
<comment type="caution">
    <text evidence="8">The sequence shown here is derived from an EMBL/GenBank/DDBJ whole genome shotgun (WGS) entry which is preliminary data.</text>
</comment>
<keyword evidence="5" id="KW-0539">Nucleus</keyword>
<dbReference type="PANTHER" id="PTHR47338">
    <property type="entry name" value="ZN(II)2CYS6 TRANSCRIPTION FACTOR (EUROFUNG)-RELATED"/>
    <property type="match status" value="1"/>
</dbReference>
<dbReference type="PANTHER" id="PTHR47338:SF5">
    <property type="entry name" value="ZN(II)2CYS6 TRANSCRIPTION FACTOR (EUROFUNG)"/>
    <property type="match status" value="1"/>
</dbReference>
<evidence type="ECO:0000256" key="3">
    <source>
        <dbReference type="ARBA" id="ARBA00023015"/>
    </source>
</evidence>
<reference evidence="8" key="1">
    <citation type="submission" date="2021-10" db="EMBL/GenBank/DDBJ databases">
        <authorList>
            <person name="Piombo E."/>
        </authorList>
    </citation>
    <scope>NUCLEOTIDE SEQUENCE</scope>
</reference>
<dbReference type="GO" id="GO:0003677">
    <property type="term" value="F:DNA binding"/>
    <property type="evidence" value="ECO:0007669"/>
    <property type="project" value="InterPro"/>
</dbReference>
<comment type="subcellular location">
    <subcellularLocation>
        <location evidence="1">Nucleus</location>
    </subcellularLocation>
</comment>
<evidence type="ECO:0000256" key="4">
    <source>
        <dbReference type="ARBA" id="ARBA00023163"/>
    </source>
</evidence>
<evidence type="ECO:0000256" key="1">
    <source>
        <dbReference type="ARBA" id="ARBA00004123"/>
    </source>
</evidence>
<dbReference type="InterPro" id="IPR007219">
    <property type="entry name" value="XnlR_reg_dom"/>
</dbReference>
<organism evidence="8 9">
    <name type="scientific">Clonostachys byssicola</name>
    <dbReference type="NCBI Taxonomy" id="160290"/>
    <lineage>
        <taxon>Eukaryota</taxon>
        <taxon>Fungi</taxon>
        <taxon>Dikarya</taxon>
        <taxon>Ascomycota</taxon>
        <taxon>Pezizomycotina</taxon>
        <taxon>Sordariomycetes</taxon>
        <taxon>Hypocreomycetidae</taxon>
        <taxon>Hypocreales</taxon>
        <taxon>Bionectriaceae</taxon>
        <taxon>Clonostachys</taxon>
    </lineage>
</organism>
<dbReference type="GO" id="GO:0006351">
    <property type="term" value="P:DNA-templated transcription"/>
    <property type="evidence" value="ECO:0007669"/>
    <property type="project" value="InterPro"/>
</dbReference>
<dbReference type="GO" id="GO:0005634">
    <property type="term" value="C:nucleus"/>
    <property type="evidence" value="ECO:0007669"/>
    <property type="project" value="UniProtKB-SubCell"/>
</dbReference>
<evidence type="ECO:0000256" key="5">
    <source>
        <dbReference type="ARBA" id="ARBA00023242"/>
    </source>
</evidence>
<keyword evidence="4" id="KW-0804">Transcription</keyword>
<feature type="region of interest" description="Disordered" evidence="6">
    <location>
        <begin position="483"/>
        <end position="512"/>
    </location>
</feature>
<dbReference type="Pfam" id="PF04082">
    <property type="entry name" value="Fungal_trans"/>
    <property type="match status" value="1"/>
</dbReference>
<dbReference type="Proteomes" id="UP000754883">
    <property type="component" value="Unassembled WGS sequence"/>
</dbReference>
<evidence type="ECO:0000259" key="7">
    <source>
        <dbReference type="SMART" id="SM00906"/>
    </source>
</evidence>
<feature type="domain" description="Xylanolytic transcriptional activator regulatory" evidence="7">
    <location>
        <begin position="149"/>
        <end position="221"/>
    </location>
</feature>
<evidence type="ECO:0000313" key="8">
    <source>
        <dbReference type="EMBL" id="CAG9975120.1"/>
    </source>
</evidence>